<accession>A0ABR2QML9</accession>
<proteinExistence type="predicted"/>
<evidence type="ECO:0000256" key="1">
    <source>
        <dbReference type="SAM" id="MobiDB-lite"/>
    </source>
</evidence>
<comment type="caution">
    <text evidence="2">The sequence shown here is derived from an EMBL/GenBank/DDBJ whole genome shotgun (WGS) entry which is preliminary data.</text>
</comment>
<name>A0ABR2QML9_9ROSI</name>
<feature type="compositionally biased region" description="Polar residues" evidence="1">
    <location>
        <begin position="1"/>
        <end position="22"/>
    </location>
</feature>
<organism evidence="2 3">
    <name type="scientific">Hibiscus sabdariffa</name>
    <name type="common">roselle</name>
    <dbReference type="NCBI Taxonomy" id="183260"/>
    <lineage>
        <taxon>Eukaryota</taxon>
        <taxon>Viridiplantae</taxon>
        <taxon>Streptophyta</taxon>
        <taxon>Embryophyta</taxon>
        <taxon>Tracheophyta</taxon>
        <taxon>Spermatophyta</taxon>
        <taxon>Magnoliopsida</taxon>
        <taxon>eudicotyledons</taxon>
        <taxon>Gunneridae</taxon>
        <taxon>Pentapetalae</taxon>
        <taxon>rosids</taxon>
        <taxon>malvids</taxon>
        <taxon>Malvales</taxon>
        <taxon>Malvaceae</taxon>
        <taxon>Malvoideae</taxon>
        <taxon>Hibiscus</taxon>
    </lineage>
</organism>
<gene>
    <name evidence="2" type="ORF">V6N11_024445</name>
</gene>
<evidence type="ECO:0000313" key="3">
    <source>
        <dbReference type="Proteomes" id="UP001396334"/>
    </source>
</evidence>
<feature type="region of interest" description="Disordered" evidence="1">
    <location>
        <begin position="1"/>
        <end position="28"/>
    </location>
</feature>
<dbReference type="EMBL" id="JBBPBN010000035">
    <property type="protein sequence ID" value="KAK9001747.1"/>
    <property type="molecule type" value="Genomic_DNA"/>
</dbReference>
<evidence type="ECO:0000313" key="2">
    <source>
        <dbReference type="EMBL" id="KAK9001747.1"/>
    </source>
</evidence>
<protein>
    <submittedName>
        <fullName evidence="2">Uncharacterized protein</fullName>
    </submittedName>
</protein>
<dbReference type="Proteomes" id="UP001396334">
    <property type="component" value="Unassembled WGS sequence"/>
</dbReference>
<sequence length="206" mass="21867">MEAAQESTLSLEAVRESTSSMEAAQEPTPLLEAVCESISSMEAAQEPTPSLEAVREPISSMEAVQEPTYSVEAGQEPISLEEAVCEPASLQKSVQRSTLGRVPIVYHRRAKSASGTLNLGDSASQSGVCQQLGDSASQLGMCQQPSIIEQGIGSFSASDHVTNSIQGQPSCSAASSSTSSSLQKAVKRCLWSSLQDFKKLMKMEMF</sequence>
<reference evidence="2 3" key="1">
    <citation type="journal article" date="2024" name="G3 (Bethesda)">
        <title>Genome assembly of Hibiscus sabdariffa L. provides insights into metabolisms of medicinal natural products.</title>
        <authorList>
            <person name="Kim T."/>
        </authorList>
    </citation>
    <scope>NUCLEOTIDE SEQUENCE [LARGE SCALE GENOMIC DNA]</scope>
    <source>
        <strain evidence="2">TK-2024</strain>
        <tissue evidence="2">Old leaves</tissue>
    </source>
</reference>
<keyword evidence="3" id="KW-1185">Reference proteome</keyword>